<evidence type="ECO:0000313" key="1">
    <source>
        <dbReference type="EMBL" id="GAO49772.1"/>
    </source>
</evidence>
<dbReference type="RefSeq" id="XP_019025986.1">
    <property type="nucleotide sequence ID" value="XM_019166123.1"/>
</dbReference>
<dbReference type="EMBL" id="BACD03000026">
    <property type="protein sequence ID" value="GAO49772.1"/>
    <property type="molecule type" value="Genomic_DNA"/>
</dbReference>
<reference evidence="1 2" key="2">
    <citation type="journal article" date="2014" name="J. Gen. Appl. Microbiol.">
        <title>The early diverging ascomycetous budding yeast Saitoella complicata has three histone deacetylases belonging to the Clr6, Hos2, and Rpd3 lineages.</title>
        <authorList>
            <person name="Nishida H."/>
            <person name="Matsumoto T."/>
            <person name="Kondo S."/>
            <person name="Hamamoto M."/>
            <person name="Yoshikawa H."/>
        </authorList>
    </citation>
    <scope>NUCLEOTIDE SEQUENCE [LARGE SCALE GENOMIC DNA]</scope>
    <source>
        <strain evidence="1 2">NRRL Y-17804</strain>
    </source>
</reference>
<name>A0A0E9NIS5_SAICN</name>
<keyword evidence="2" id="KW-1185">Reference proteome</keyword>
<sequence>MIDRVHHFGLEDTQYQKGPVTDEMFKEIQTLLHGLIGKYYDGKGKTKWRILTEDHFPSWSPCIIQDKCWYLTKVKADSKGSDWSKDETERLQFAVEKYLDNPCCGRALILLIQ</sequence>
<reference evidence="1 2" key="1">
    <citation type="journal article" date="2011" name="J. Gen. Appl. Microbiol.">
        <title>Draft genome sequencing of the enigmatic yeast Saitoella complicata.</title>
        <authorList>
            <person name="Nishida H."/>
            <person name="Hamamoto M."/>
            <person name="Sugiyama J."/>
        </authorList>
    </citation>
    <scope>NUCLEOTIDE SEQUENCE [LARGE SCALE GENOMIC DNA]</scope>
    <source>
        <strain evidence="1 2">NRRL Y-17804</strain>
    </source>
</reference>
<organism evidence="1 2">
    <name type="scientific">Saitoella complicata (strain BCRC 22490 / CBS 7301 / JCM 7358 / NBRC 10748 / NRRL Y-17804)</name>
    <dbReference type="NCBI Taxonomy" id="698492"/>
    <lineage>
        <taxon>Eukaryota</taxon>
        <taxon>Fungi</taxon>
        <taxon>Dikarya</taxon>
        <taxon>Ascomycota</taxon>
        <taxon>Taphrinomycotina</taxon>
        <taxon>Taphrinomycotina incertae sedis</taxon>
        <taxon>Saitoella</taxon>
    </lineage>
</organism>
<dbReference type="AlphaFoldDB" id="A0A0E9NIS5"/>
<reference evidence="1 2" key="3">
    <citation type="journal article" date="2015" name="Genome Announc.">
        <title>Draft Genome Sequence of the Archiascomycetous Yeast Saitoella complicata.</title>
        <authorList>
            <person name="Yamauchi K."/>
            <person name="Kondo S."/>
            <person name="Hamamoto M."/>
            <person name="Takahashi Y."/>
            <person name="Ogura Y."/>
            <person name="Hayashi T."/>
            <person name="Nishida H."/>
        </authorList>
    </citation>
    <scope>NUCLEOTIDE SEQUENCE [LARGE SCALE GENOMIC DNA]</scope>
    <source>
        <strain evidence="1 2">NRRL Y-17804</strain>
    </source>
</reference>
<proteinExistence type="predicted"/>
<gene>
    <name evidence="1" type="ORF">G7K_3914-t1</name>
</gene>
<accession>A0A0E9NIS5</accession>
<protein>
    <submittedName>
        <fullName evidence="1">Uncharacterized protein</fullName>
    </submittedName>
</protein>
<evidence type="ECO:0000313" key="2">
    <source>
        <dbReference type="Proteomes" id="UP000033140"/>
    </source>
</evidence>
<dbReference type="Proteomes" id="UP000033140">
    <property type="component" value="Unassembled WGS sequence"/>
</dbReference>
<comment type="caution">
    <text evidence="1">The sequence shown here is derived from an EMBL/GenBank/DDBJ whole genome shotgun (WGS) entry which is preliminary data.</text>
</comment>